<feature type="region of interest" description="Disordered" evidence="14">
    <location>
        <begin position="1"/>
        <end position="57"/>
    </location>
</feature>
<evidence type="ECO:0000256" key="4">
    <source>
        <dbReference type="ARBA" id="ARBA00022553"/>
    </source>
</evidence>
<dbReference type="CDD" id="cd05698">
    <property type="entry name" value="S1_Rrp5_repeat_hs6_sc5"/>
    <property type="match status" value="1"/>
</dbReference>
<dbReference type="InterPro" id="IPR003029">
    <property type="entry name" value="S1_domain"/>
</dbReference>
<dbReference type="SMART" id="SM00386">
    <property type="entry name" value="HAT"/>
    <property type="match status" value="6"/>
</dbReference>
<feature type="domain" description="S1 motif" evidence="15">
    <location>
        <begin position="1109"/>
        <end position="1189"/>
    </location>
</feature>
<dbReference type="PANTHER" id="PTHR23270:SF10">
    <property type="entry name" value="PROTEIN RRP5 HOMOLOG"/>
    <property type="match status" value="1"/>
</dbReference>
<evidence type="ECO:0000256" key="6">
    <source>
        <dbReference type="ARBA" id="ARBA00022843"/>
    </source>
</evidence>
<dbReference type="FunFam" id="2.40.50.140:FF:000103">
    <property type="entry name" value="protein RRP5 homolog"/>
    <property type="match status" value="2"/>
</dbReference>
<dbReference type="InterPro" id="IPR057302">
    <property type="entry name" value="Rrp5_S1"/>
</dbReference>
<dbReference type="CDD" id="cd05694">
    <property type="entry name" value="S1_Rrp5_repeat_hs2_sc2"/>
    <property type="match status" value="1"/>
</dbReference>
<dbReference type="InterPro" id="IPR045209">
    <property type="entry name" value="Rrp5"/>
</dbReference>
<feature type="domain" description="S1 motif" evidence="15">
    <location>
        <begin position="87"/>
        <end position="172"/>
    </location>
</feature>
<evidence type="ECO:0000256" key="12">
    <source>
        <dbReference type="ARBA" id="ARBA00080810"/>
    </source>
</evidence>
<keyword evidence="17" id="KW-1185">Reference proteome</keyword>
<evidence type="ECO:0000256" key="14">
    <source>
        <dbReference type="SAM" id="MobiDB-lite"/>
    </source>
</evidence>
<keyword evidence="13" id="KW-0802">TPR repeat</keyword>
<evidence type="ECO:0000256" key="1">
    <source>
        <dbReference type="ARBA" id="ARBA00004604"/>
    </source>
</evidence>
<dbReference type="Pfam" id="PF14559">
    <property type="entry name" value="TPR_19"/>
    <property type="match status" value="1"/>
</dbReference>
<keyword evidence="7" id="KW-0007">Acetylation</keyword>
<dbReference type="InterPro" id="IPR008847">
    <property type="entry name" value="Suf"/>
</dbReference>
<keyword evidence="8" id="KW-0539">Nucleus</keyword>
<dbReference type="GO" id="GO:0003723">
    <property type="term" value="F:RNA binding"/>
    <property type="evidence" value="ECO:0007669"/>
    <property type="project" value="TreeGrafter"/>
</dbReference>
<reference evidence="16 17" key="1">
    <citation type="submission" date="2018-05" db="EMBL/GenBank/DDBJ databases">
        <authorList>
            <person name="Datahose"/>
        </authorList>
    </citation>
    <scope>NUCLEOTIDE SEQUENCE</scope>
</reference>
<reference evidence="16" key="4">
    <citation type="submission" date="2025-09" db="UniProtKB">
        <authorList>
            <consortium name="Ensembl"/>
        </authorList>
    </citation>
    <scope>IDENTIFICATION</scope>
</reference>
<evidence type="ECO:0000256" key="2">
    <source>
        <dbReference type="ARBA" id="ARBA00022499"/>
    </source>
</evidence>
<evidence type="ECO:0000313" key="16">
    <source>
        <dbReference type="Ensembl" id="ENSACLP00000027077.2"/>
    </source>
</evidence>
<dbReference type="CDD" id="cd04461">
    <property type="entry name" value="S1_Rrp5_repeat_hs8_sc7"/>
    <property type="match status" value="1"/>
</dbReference>
<proteinExistence type="predicted"/>
<evidence type="ECO:0000256" key="11">
    <source>
        <dbReference type="ARBA" id="ARBA00067510"/>
    </source>
</evidence>
<dbReference type="InterPro" id="IPR012340">
    <property type="entry name" value="NA-bd_OB-fold"/>
</dbReference>
<evidence type="ECO:0000256" key="13">
    <source>
        <dbReference type="PROSITE-ProRule" id="PRU00339"/>
    </source>
</evidence>
<dbReference type="InterPro" id="IPR048058">
    <property type="entry name" value="Rrp5_S1_rpt_hs11_sc8"/>
</dbReference>
<dbReference type="Ensembl" id="ENSACLT00000027708.2">
    <property type="protein sequence ID" value="ENSACLP00000027077.2"/>
    <property type="gene ID" value="ENSACLG00000018236.2"/>
</dbReference>
<feature type="domain" description="S1 motif" evidence="15">
    <location>
        <begin position="190"/>
        <end position="258"/>
    </location>
</feature>
<dbReference type="OMA" id="GQYLRAY"/>
<reference evidence="16" key="3">
    <citation type="submission" date="2025-08" db="UniProtKB">
        <authorList>
            <consortium name="Ensembl"/>
        </authorList>
    </citation>
    <scope>IDENTIFICATION</scope>
</reference>
<keyword evidence="4" id="KW-0597">Phosphoprotein</keyword>
<dbReference type="PANTHER" id="PTHR23270">
    <property type="entry name" value="PROGRAMMED CELL DEATH PROTEIN 11 PRE-RRNA PROCESSING PROTEIN RRP5"/>
    <property type="match status" value="1"/>
</dbReference>
<comment type="subunit">
    <text evidence="10">Interacts with NF-kappa-B p50/NFKB1 and NF-kappa-B p65/RELA.</text>
</comment>
<feature type="domain" description="S1 motif" evidence="15">
    <location>
        <begin position="692"/>
        <end position="761"/>
    </location>
</feature>
<organism evidence="16 17">
    <name type="scientific">Astatotilapia calliptera</name>
    <name type="common">Eastern happy</name>
    <name type="synonym">Chromis callipterus</name>
    <dbReference type="NCBI Taxonomy" id="8154"/>
    <lineage>
        <taxon>Eukaryota</taxon>
        <taxon>Metazoa</taxon>
        <taxon>Chordata</taxon>
        <taxon>Craniata</taxon>
        <taxon>Vertebrata</taxon>
        <taxon>Euteleostomi</taxon>
        <taxon>Actinopterygii</taxon>
        <taxon>Neopterygii</taxon>
        <taxon>Teleostei</taxon>
        <taxon>Neoteleostei</taxon>
        <taxon>Acanthomorphata</taxon>
        <taxon>Ovalentaria</taxon>
        <taxon>Cichlomorphae</taxon>
        <taxon>Cichliformes</taxon>
        <taxon>Cichlidae</taxon>
        <taxon>African cichlids</taxon>
        <taxon>Pseudocrenilabrinae</taxon>
        <taxon>Haplochromini</taxon>
        <taxon>Astatotilapia</taxon>
    </lineage>
</organism>
<feature type="domain" description="S1 motif" evidence="15">
    <location>
        <begin position="281"/>
        <end position="346"/>
    </location>
</feature>
<reference evidence="17" key="2">
    <citation type="submission" date="2023-03" db="EMBL/GenBank/DDBJ databases">
        <authorList>
            <consortium name="Wellcome Sanger Institute Data Sharing"/>
        </authorList>
    </citation>
    <scope>NUCLEOTIDE SEQUENCE [LARGE SCALE GENOMIC DNA]</scope>
</reference>
<feature type="domain" description="S1 motif" evidence="15">
    <location>
        <begin position="532"/>
        <end position="601"/>
    </location>
</feature>
<dbReference type="CDD" id="cd05702">
    <property type="entry name" value="S1_Rrp5_repeat_hs11_sc8"/>
    <property type="match status" value="1"/>
</dbReference>
<dbReference type="Proteomes" id="UP000265100">
    <property type="component" value="Chromosome 6"/>
</dbReference>
<protein>
    <recommendedName>
        <fullName evidence="11">Protein RRP5 homolog</fullName>
    </recommendedName>
    <alternativeName>
        <fullName evidence="12">Programmed cell death protein 11</fullName>
    </alternativeName>
</protein>
<evidence type="ECO:0000313" key="17">
    <source>
        <dbReference type="Proteomes" id="UP000265100"/>
    </source>
</evidence>
<evidence type="ECO:0000256" key="5">
    <source>
        <dbReference type="ARBA" id="ARBA00022737"/>
    </source>
</evidence>
<feature type="region of interest" description="Disordered" evidence="14">
    <location>
        <begin position="1235"/>
        <end position="1256"/>
    </location>
</feature>
<dbReference type="Gene3D" id="2.40.50.140">
    <property type="entry name" value="Nucleic acid-binding proteins"/>
    <property type="match status" value="7"/>
</dbReference>
<dbReference type="CDD" id="cd05697">
    <property type="entry name" value="S1_Rrp5_repeat_hs5"/>
    <property type="match status" value="1"/>
</dbReference>
<comment type="subcellular location">
    <subcellularLocation>
        <location evidence="1">Nucleus</location>
        <location evidence="1">Nucleolus</location>
    </subcellularLocation>
</comment>
<dbReference type="CDD" id="cd05693">
    <property type="entry name" value="S1_Rrp5_repeat_hs1_sc1"/>
    <property type="match status" value="1"/>
</dbReference>
<dbReference type="FunFam" id="2.40.50.140:FF:000200">
    <property type="entry name" value="Programmed cell death 11"/>
    <property type="match status" value="1"/>
</dbReference>
<dbReference type="FunFam" id="2.40.50.140:FF:000148">
    <property type="entry name" value="protein RRP5 homolog isoform X1"/>
    <property type="match status" value="1"/>
</dbReference>
<dbReference type="GO" id="GO:0032040">
    <property type="term" value="C:small-subunit processome"/>
    <property type="evidence" value="ECO:0007669"/>
    <property type="project" value="TreeGrafter"/>
</dbReference>
<evidence type="ECO:0000259" key="15">
    <source>
        <dbReference type="PROSITE" id="PS50126"/>
    </source>
</evidence>
<dbReference type="PROSITE" id="PS50126">
    <property type="entry name" value="S1"/>
    <property type="match status" value="8"/>
</dbReference>
<dbReference type="InterPro" id="IPR019734">
    <property type="entry name" value="TPR_rpt"/>
</dbReference>
<feature type="compositionally biased region" description="Basic and acidic residues" evidence="14">
    <location>
        <begin position="47"/>
        <end position="57"/>
    </location>
</feature>
<dbReference type="Bgee" id="ENSACLG00000018236">
    <property type="expression patterns" value="Expressed in testis and 7 other cell types or tissues"/>
</dbReference>
<dbReference type="Pfam" id="PF05843">
    <property type="entry name" value="Suf"/>
    <property type="match status" value="1"/>
</dbReference>
<dbReference type="Pfam" id="PF00575">
    <property type="entry name" value="S1"/>
    <property type="match status" value="3"/>
</dbReference>
<evidence type="ECO:0000256" key="8">
    <source>
        <dbReference type="ARBA" id="ARBA00023242"/>
    </source>
</evidence>
<feature type="repeat" description="TPR" evidence="13">
    <location>
        <begin position="1397"/>
        <end position="1430"/>
    </location>
</feature>
<keyword evidence="3" id="KW-0698">rRNA processing</keyword>
<dbReference type="SMART" id="SM00316">
    <property type="entry name" value="S1"/>
    <property type="match status" value="8"/>
</dbReference>
<feature type="domain" description="S1 motif" evidence="15">
    <location>
        <begin position="443"/>
        <end position="512"/>
    </location>
</feature>
<dbReference type="FunFam" id="1.25.40.10:FF:000065">
    <property type="entry name" value="Programmed cell death 11"/>
    <property type="match status" value="1"/>
</dbReference>
<dbReference type="SUPFAM" id="SSF48452">
    <property type="entry name" value="TPR-like"/>
    <property type="match status" value="1"/>
</dbReference>
<dbReference type="InterPro" id="IPR048059">
    <property type="entry name" value="Rrp5_S1_rpt_hs1_sc1"/>
</dbReference>
<dbReference type="GO" id="GO:0006364">
    <property type="term" value="P:rRNA processing"/>
    <property type="evidence" value="ECO:0007669"/>
    <property type="project" value="UniProtKB-KW"/>
</dbReference>
<evidence type="ECO:0000256" key="10">
    <source>
        <dbReference type="ARBA" id="ARBA00062488"/>
    </source>
</evidence>
<dbReference type="SUPFAM" id="SSF50249">
    <property type="entry name" value="Nucleic acid-binding proteins"/>
    <property type="match status" value="7"/>
</dbReference>
<comment type="function">
    <text evidence="9">Essential for the generation of mature 18S rRNA, specifically necessary for cleavages at sites A0, 1 and 2 of the 47S precursor. Directly interacts with U3 snoRNA.</text>
</comment>
<dbReference type="PROSITE" id="PS50005">
    <property type="entry name" value="TPR"/>
    <property type="match status" value="1"/>
</dbReference>
<dbReference type="GeneTree" id="ENSGT00390000012228"/>
<accession>A0A3P8QD66</accession>
<dbReference type="InterPro" id="IPR011990">
    <property type="entry name" value="TPR-like_helical_dom_sf"/>
</dbReference>
<dbReference type="Pfam" id="PF23459">
    <property type="entry name" value="S1_RRP5"/>
    <property type="match status" value="3"/>
</dbReference>
<keyword evidence="2" id="KW-1017">Isopeptide bond</keyword>
<feature type="domain" description="S1 motif" evidence="15">
    <location>
        <begin position="928"/>
        <end position="1003"/>
    </location>
</feature>
<name>A0A3P8QD66_ASTCA</name>
<dbReference type="InterPro" id="IPR003107">
    <property type="entry name" value="HAT"/>
</dbReference>
<keyword evidence="6" id="KW-0832">Ubl conjugation</keyword>
<feature type="compositionally biased region" description="Acidic residues" evidence="14">
    <location>
        <begin position="1240"/>
        <end position="1251"/>
    </location>
</feature>
<gene>
    <name evidence="16" type="primary">PDCD11</name>
</gene>
<dbReference type="FunFam" id="2.40.50.140:FF:000340">
    <property type="entry name" value="Unplaced genomic scaffold supercont1.162, whole genome shotgun sequence"/>
    <property type="match status" value="1"/>
</dbReference>
<sequence length="1543" mass="171277">MASAVEDFPRGGTAKKSTGSKTVVHRTEADNLFQSNEQAETKKRKAGAKDDSKKLKKQKAEEKKVGLTLNAPVKCVEILHVKDVKEGMLMLGCVKEVTDFEVTVSLPSGLQGFLSIKNICDSYTKLLSEQLDSADTEEICSLPHLFYPGMVLRCVVAKLDVTKRGSLSIQLSINPKLVNKSLTPSGLKTGMVLSACVESVEDYGYIIDIGVSGTKAFLSKESLKFKHNNAQELKVGQYLTSQVEEVKNDGRVVQLSANLTTIAQTCAEPKQGWNLTTLLPGLLVKAAIKEVTKHGLILDFLSSFNGQVDFLHMEPEQASSYTKGLQVNARVLYIEPQTRLVGMSLRSHLIHLETGIEPVPAGRERIGEVVKECKMTAMHHLSGGVLELPDKTLAFVHVSQLFAQPEHICRILDFSPMEQIHFATLRKSVIGKPFYRYHDVQAGQVVEGTVSVLLSHGMVVHLSDHIKGLVPRTHLSDIVLQNPEKKYMEGMKVKCRVLSVDAENKKLYLTRKKTLVESSLPLFLSYNDTRPGRVSHGYIVSVKDFGCIVRFYNGVKGLVPLSELSSEPIVRPEDIFYVGQVVKAKVLQCDPEKGKMALSFKAVRLDAKVLKKSLNGLEVAILPDEIHAVLPMSHLSDHMSNCPLLWESLQEGDIISKLISASHLKTLTKKPTVRWSLEEGVVAKDFSEITVGLQLVGWIKNIMPYGVFVEFPYGLCGLAPKSAMTDKFIRDTTNTFQVGQTVIAKVTNLDEEKRRFLVTLKISEVISPQGDAQTRLINGLQERRAVTEMLVMKGVKLTNGQKVGAVVLHVDMLSACVHVSILSKVMGKKKSVRLKYTAMVQHIDKDFAVISLGDTAQLTVIQTCSHLNEIFLSESEKLKAGMTLSAEVIEPSCQELQGLPLVSWERSMPERKRTASENQTGRKGHCFGEILQGTVRTVKPTCIQVTLEDGSSGSVHVSEVVEPAEVRLGSFPTSSVKVGSVVTARVIGGREASSHRFLPFSHPKFTYTISELTLIPSKLGIYVLFLFSSMSSCFSRQFNSDRKSLEVTTDPSVSGTVELLAMTTDSKDIGHPEKLYKLGQAVRARVVEASFPPHRFVLSLTGVHKLEKGSITLGIVTNIQPQTGLLVKLPFGGMGTVAVTDLADAYRPNPLAVYNKDQFLRSVWMISVIDRVQKRIPEKDPEVLSVNKLKAGQIIRGYVKSVGEQGQVTSSASCPSRLQVTAGFSWDVGLSSLKPASAAQEEDSSDGEDQEGSTKLVEKQNFQEAELMDPNLRPQDAAAFERLLLASPNSSLLWLQFMAHHLQATQIEQARTVAERALKTISFREEQEKLNVWVALLNLENMYGTEESLKKVFERAVQFCEPMPVYQKLSEIYAKSNKIKEAEGLYKTMVKRFRQNKEVWFSYGTFLLQQGQSDAASNLLQRALKSLPPKESVDVIAKFAQLEFRYGDVERGRNMFDKVLSTYPKRTDLWSVFIDLMVKHGSQKEIRALFDRVIHLSVSVKKIKFFFKRYLEYEKTHGTPQSVQAVKEKAIEFVEAKGTEGTK</sequence>
<evidence type="ECO:0000256" key="9">
    <source>
        <dbReference type="ARBA" id="ARBA00059726"/>
    </source>
</evidence>
<keyword evidence="5" id="KW-0677">Repeat</keyword>
<dbReference type="Gene3D" id="1.25.40.10">
    <property type="entry name" value="Tetratricopeptide repeat domain"/>
    <property type="match status" value="1"/>
</dbReference>
<dbReference type="FunFam" id="2.40.50.140:FF:000175">
    <property type="entry name" value="Programmed cell death 11"/>
    <property type="match status" value="1"/>
</dbReference>
<evidence type="ECO:0000256" key="3">
    <source>
        <dbReference type="ARBA" id="ARBA00022552"/>
    </source>
</evidence>
<evidence type="ECO:0000256" key="7">
    <source>
        <dbReference type="ARBA" id="ARBA00022990"/>
    </source>
</evidence>